<name>A0A423W2D4_9PEZI</name>
<feature type="region of interest" description="Disordered" evidence="2">
    <location>
        <begin position="1"/>
        <end position="29"/>
    </location>
</feature>
<accession>A0A423W2D4</accession>
<reference evidence="3 4" key="1">
    <citation type="submission" date="2015-09" db="EMBL/GenBank/DDBJ databases">
        <title>Host preference determinants of Valsa canker pathogens revealed by comparative genomics.</title>
        <authorList>
            <person name="Yin Z."/>
            <person name="Huang L."/>
        </authorList>
    </citation>
    <scope>NUCLEOTIDE SEQUENCE [LARGE SCALE GENOMIC DNA]</scope>
    <source>
        <strain evidence="3 4">SXYLt</strain>
    </source>
</reference>
<evidence type="ECO:0000256" key="1">
    <source>
        <dbReference type="ARBA" id="ARBA00023604"/>
    </source>
</evidence>
<proteinExistence type="inferred from homology"/>
<protein>
    <recommendedName>
        <fullName evidence="5">Methyltransferase</fullName>
    </recommendedName>
</protein>
<dbReference type="GO" id="GO:0016491">
    <property type="term" value="F:oxidoreductase activity"/>
    <property type="evidence" value="ECO:0007669"/>
    <property type="project" value="InterPro"/>
</dbReference>
<dbReference type="STRING" id="1230097.A0A423W2D4"/>
<dbReference type="InParanoid" id="A0A423W2D4"/>
<comment type="similarity">
    <text evidence="1">Belongs to the asaB hydroxylase/desaturase family.</text>
</comment>
<evidence type="ECO:0008006" key="5">
    <source>
        <dbReference type="Google" id="ProtNLM"/>
    </source>
</evidence>
<comment type="caution">
    <text evidence="3">The sequence shown here is derived from an EMBL/GenBank/DDBJ whole genome shotgun (WGS) entry which is preliminary data.</text>
</comment>
<gene>
    <name evidence="3" type="ORF">VPNG_08724</name>
</gene>
<dbReference type="InterPro" id="IPR044053">
    <property type="entry name" value="AsaB-like"/>
</dbReference>
<organism evidence="3 4">
    <name type="scientific">Cytospora leucostoma</name>
    <dbReference type="NCBI Taxonomy" id="1230097"/>
    <lineage>
        <taxon>Eukaryota</taxon>
        <taxon>Fungi</taxon>
        <taxon>Dikarya</taxon>
        <taxon>Ascomycota</taxon>
        <taxon>Pezizomycotina</taxon>
        <taxon>Sordariomycetes</taxon>
        <taxon>Sordariomycetidae</taxon>
        <taxon>Diaporthales</taxon>
        <taxon>Cytosporaceae</taxon>
        <taxon>Cytospora</taxon>
    </lineage>
</organism>
<dbReference type="AlphaFoldDB" id="A0A423W2D4"/>
<evidence type="ECO:0000256" key="2">
    <source>
        <dbReference type="SAM" id="MobiDB-lite"/>
    </source>
</evidence>
<sequence length="290" mass="32673">MSITRLDPVSQSPIPMDEGGPGSNQRDVSTTLNYYPADSGPPIPVIVGETTVTNKRPSIAFGVTVHDVTGRQSDYNLDKNGFQFIHHVSEEKTFDDEERITSLYYKEVEQLLKDVTGASKVIIFNHRARRGPSDWHNAGMNNRLNAGPLFKVHVDQSYDGARLVLDNLLPVESGGAVKHRYQIINVWRPIKTVLRDPLAVADARSVPDEDLLAACVLKPNGRSETWTVMPSASHRWFFKYKQQPDEVLLFKTFDSDKSVARRVPHSAFKDEKHDGDAYRESIEVRALVLY</sequence>
<keyword evidence="4" id="KW-1185">Reference proteome</keyword>
<dbReference type="EMBL" id="LKEB01000064">
    <property type="protein sequence ID" value="ROV97483.1"/>
    <property type="molecule type" value="Genomic_DNA"/>
</dbReference>
<dbReference type="PANTHER" id="PTHR34598">
    <property type="entry name" value="BLL6449 PROTEIN"/>
    <property type="match status" value="1"/>
</dbReference>
<dbReference type="OrthoDB" id="412788at2759"/>
<dbReference type="Proteomes" id="UP000285146">
    <property type="component" value="Unassembled WGS sequence"/>
</dbReference>
<evidence type="ECO:0000313" key="3">
    <source>
        <dbReference type="EMBL" id="ROV97483.1"/>
    </source>
</evidence>
<feature type="compositionally biased region" description="Polar residues" evidence="2">
    <location>
        <begin position="1"/>
        <end position="13"/>
    </location>
</feature>
<dbReference type="PANTHER" id="PTHR34598:SF3">
    <property type="entry name" value="OXIDOREDUCTASE AN1597"/>
    <property type="match status" value="1"/>
</dbReference>
<dbReference type="NCBIfam" id="NF041278">
    <property type="entry name" value="CmcJ_NvfI_EfuI"/>
    <property type="match status" value="1"/>
</dbReference>
<evidence type="ECO:0000313" key="4">
    <source>
        <dbReference type="Proteomes" id="UP000285146"/>
    </source>
</evidence>